<feature type="region of interest" description="Disordered" evidence="2">
    <location>
        <begin position="325"/>
        <end position="347"/>
    </location>
</feature>
<organism evidence="3 4">
    <name type="scientific">Mortierella hygrophila</name>
    <dbReference type="NCBI Taxonomy" id="979708"/>
    <lineage>
        <taxon>Eukaryota</taxon>
        <taxon>Fungi</taxon>
        <taxon>Fungi incertae sedis</taxon>
        <taxon>Mucoromycota</taxon>
        <taxon>Mortierellomycotina</taxon>
        <taxon>Mortierellomycetes</taxon>
        <taxon>Mortierellales</taxon>
        <taxon>Mortierellaceae</taxon>
        <taxon>Mortierella</taxon>
    </lineage>
</organism>
<dbReference type="Gene3D" id="6.10.250.3110">
    <property type="match status" value="1"/>
</dbReference>
<feature type="region of interest" description="Disordered" evidence="2">
    <location>
        <begin position="602"/>
        <end position="662"/>
    </location>
</feature>
<proteinExistence type="predicted"/>
<protein>
    <submittedName>
        <fullName evidence="3">Uncharacterized protein</fullName>
    </submittedName>
</protein>
<reference evidence="3" key="1">
    <citation type="journal article" date="2020" name="Fungal Divers.">
        <title>Resolving the Mortierellaceae phylogeny through synthesis of multi-gene phylogenetics and phylogenomics.</title>
        <authorList>
            <person name="Vandepol N."/>
            <person name="Liber J."/>
            <person name="Desiro A."/>
            <person name="Na H."/>
            <person name="Kennedy M."/>
            <person name="Barry K."/>
            <person name="Grigoriev I.V."/>
            <person name="Miller A.N."/>
            <person name="O'Donnell K."/>
            <person name="Stajich J.E."/>
            <person name="Bonito G."/>
        </authorList>
    </citation>
    <scope>NUCLEOTIDE SEQUENCE</scope>
    <source>
        <strain evidence="3">NRRL 2591</strain>
    </source>
</reference>
<evidence type="ECO:0000256" key="2">
    <source>
        <dbReference type="SAM" id="MobiDB-lite"/>
    </source>
</evidence>
<feature type="compositionally biased region" description="Low complexity" evidence="2">
    <location>
        <begin position="694"/>
        <end position="703"/>
    </location>
</feature>
<feature type="compositionally biased region" description="Low complexity" evidence="2">
    <location>
        <begin position="780"/>
        <end position="814"/>
    </location>
</feature>
<keyword evidence="1" id="KW-0175">Coiled coil</keyword>
<evidence type="ECO:0000256" key="1">
    <source>
        <dbReference type="SAM" id="Coils"/>
    </source>
</evidence>
<keyword evidence="4" id="KW-1185">Reference proteome</keyword>
<dbReference type="SUPFAM" id="SSF57997">
    <property type="entry name" value="Tropomyosin"/>
    <property type="match status" value="1"/>
</dbReference>
<feature type="compositionally biased region" description="Low complexity" evidence="2">
    <location>
        <begin position="24"/>
        <end position="36"/>
    </location>
</feature>
<dbReference type="AlphaFoldDB" id="A0A9P6FA55"/>
<gene>
    <name evidence="3" type="ORF">EC957_010185</name>
</gene>
<dbReference type="Proteomes" id="UP000723463">
    <property type="component" value="Unassembled WGS sequence"/>
</dbReference>
<feature type="region of interest" description="Disordered" evidence="2">
    <location>
        <begin position="692"/>
        <end position="833"/>
    </location>
</feature>
<evidence type="ECO:0000313" key="4">
    <source>
        <dbReference type="Proteomes" id="UP000723463"/>
    </source>
</evidence>
<feature type="region of interest" description="Disordered" evidence="2">
    <location>
        <begin position="1"/>
        <end position="43"/>
    </location>
</feature>
<feature type="compositionally biased region" description="Low complexity" evidence="2">
    <location>
        <begin position="735"/>
        <end position="768"/>
    </location>
</feature>
<feature type="compositionally biased region" description="Basic residues" evidence="2">
    <location>
        <begin position="1"/>
        <end position="12"/>
    </location>
</feature>
<sequence>MLKPGHLTHSRSHSFENNTPPPYIQSQDDIFSSQDSNTGTGRAMGKEHEQFQEYDDDLLAHVDHIHDPAVLKRLLIQKEQERQGLSLNLDMAARLGLDLHQQLQRCEIESAAKLQSLHDENLALQSKANQSQELSYQLANSEHEVKELRGKNRFLQRELDTCRQELKTFRKDLDQLSEHMNQISTEMFDAKNKVNSYARRLGEVEQELVQTKELNVNLQVQLDNALQKQKQTQSSTTQVVKMIQSDLGRVFSDRDTMRLTLEELETRQMQCEGKVVEMMTNTREYAQLLEEAQETIHTMRIESDMEGRGWSGRGQHAAIWDNKTGEQPVAEGDSRPRNSRQLTASPTSLSHYGLATLKDELDPMFNSGSWDHHHPGGMSSLEQELGRGTLDKELAGGFPHDLDHELHGFHHGGSLEDELRGFNNPAGSLGDELRGSGHGGSLEDELRGFNHGMSLDQELRGFGRGGSLEQELAGAKNPIFEPIRGSLASELAGVKESPASSVVDDAATDAASEETADEEIIRRSLDEEEDTYVAFIPQRLSLSADLRQRLEENNILQTVLTGRATRNVHSTIGIGITSVHSPIQHTPTTFRDIGRTLSMMTLPNQRSLPHPKNRIPSPLPSPKMPPSSTAGESSSTRSISSSGIISSSGPSAGSYPGSSVTDPSDVQNILGLKYLLSASSSADLSNVVTKAHTKTPAATAPTPLREKRTTRVPVPLTAVKEKPDSPSPTKEGRNSTPSVTKSSATTTTTTSTATATSISSTTMTTTASGRPTPSRPIAFGSAVSGGSRSGRKSTSPASSWSSSSSTSSIPRRPSMAPNSGSFNSGKPKPPTNN</sequence>
<accession>A0A9P6FA55</accession>
<comment type="caution">
    <text evidence="3">The sequence shown here is derived from an EMBL/GenBank/DDBJ whole genome shotgun (WGS) entry which is preliminary data.</text>
</comment>
<dbReference type="EMBL" id="JAAAXW010000061">
    <property type="protein sequence ID" value="KAF9546049.1"/>
    <property type="molecule type" value="Genomic_DNA"/>
</dbReference>
<name>A0A9P6FA55_9FUNG</name>
<feature type="compositionally biased region" description="Low complexity" evidence="2">
    <location>
        <begin position="626"/>
        <end position="659"/>
    </location>
</feature>
<feature type="coiled-coil region" evidence="1">
    <location>
        <begin position="131"/>
        <end position="228"/>
    </location>
</feature>
<evidence type="ECO:0000313" key="3">
    <source>
        <dbReference type="EMBL" id="KAF9546049.1"/>
    </source>
</evidence>